<reference evidence="7" key="1">
    <citation type="submission" date="2012-12" db="EMBL/GenBank/DDBJ databases">
        <authorList>
            <person name="Hellsten U."/>
            <person name="Grimwood J."/>
            <person name="Chapman J.A."/>
            <person name="Shapiro H."/>
            <person name="Aerts A."/>
            <person name="Otillar R.P."/>
            <person name="Terry A.Y."/>
            <person name="Boore J.L."/>
            <person name="Simakov O."/>
            <person name="Marletaz F."/>
            <person name="Cho S.-J."/>
            <person name="Edsinger-Gonzales E."/>
            <person name="Havlak P."/>
            <person name="Kuo D.-H."/>
            <person name="Larsson T."/>
            <person name="Lv J."/>
            <person name="Arendt D."/>
            <person name="Savage R."/>
            <person name="Osoegawa K."/>
            <person name="de Jong P."/>
            <person name="Lindberg D.R."/>
            <person name="Seaver E.C."/>
            <person name="Weisblat D.A."/>
            <person name="Putnam N.H."/>
            <person name="Grigoriev I.V."/>
            <person name="Rokhsar D.S."/>
        </authorList>
    </citation>
    <scope>NUCLEOTIDE SEQUENCE</scope>
    <source>
        <strain evidence="7">I ESC-2004</strain>
    </source>
</reference>
<sequence length="134" mass="15416">MYTFVLFQVLFRYVLYLMILKMPQDCNESAYNTACKRARSIVEQSIGLLKMKFRILHKTTGVIHTHLETTYDAIVACAVLHNLVIDDGVDYVSQSPWFWAYSIEGRNFPVSPHRVEHSKSNKLRSTVCLSGTLK</sequence>
<accession>R7U4V8</accession>
<keyword evidence="3" id="KW-0732">Signal</keyword>
<dbReference type="EMBL" id="AMQN01025837">
    <property type="status" value="NOT_ANNOTATED_CDS"/>
    <property type="molecule type" value="Genomic_DNA"/>
</dbReference>
<feature type="signal peptide" evidence="3">
    <location>
        <begin position="1"/>
        <end position="16"/>
    </location>
</feature>
<keyword evidence="7" id="KW-1185">Reference proteome</keyword>
<evidence type="ECO:0000313" key="6">
    <source>
        <dbReference type="EnsemblMetazoa" id="CapteP185047"/>
    </source>
</evidence>
<protein>
    <recommendedName>
        <fullName evidence="4">DDE Tnp4 domain-containing protein</fullName>
    </recommendedName>
</protein>
<evidence type="ECO:0000256" key="2">
    <source>
        <dbReference type="ARBA" id="ARBA00022723"/>
    </source>
</evidence>
<comment type="cofactor">
    <cofactor evidence="1">
        <name>a divalent metal cation</name>
        <dbReference type="ChEBI" id="CHEBI:60240"/>
    </cofactor>
</comment>
<dbReference type="AlphaFoldDB" id="R7U4V8"/>
<gene>
    <name evidence="5" type="ORF">CAPTEDRAFT_185047</name>
</gene>
<proteinExistence type="predicted"/>
<evidence type="ECO:0000313" key="7">
    <source>
        <dbReference type="Proteomes" id="UP000014760"/>
    </source>
</evidence>
<keyword evidence="2" id="KW-0479">Metal-binding</keyword>
<organism evidence="5">
    <name type="scientific">Capitella teleta</name>
    <name type="common">Polychaete worm</name>
    <dbReference type="NCBI Taxonomy" id="283909"/>
    <lineage>
        <taxon>Eukaryota</taxon>
        <taxon>Metazoa</taxon>
        <taxon>Spiralia</taxon>
        <taxon>Lophotrochozoa</taxon>
        <taxon>Annelida</taxon>
        <taxon>Polychaeta</taxon>
        <taxon>Sedentaria</taxon>
        <taxon>Scolecida</taxon>
        <taxon>Capitellidae</taxon>
        <taxon>Capitella</taxon>
    </lineage>
</organism>
<evidence type="ECO:0000256" key="1">
    <source>
        <dbReference type="ARBA" id="ARBA00001968"/>
    </source>
</evidence>
<dbReference type="InterPro" id="IPR027806">
    <property type="entry name" value="HARBI1_dom"/>
</dbReference>
<name>R7U4V8_CAPTE</name>
<evidence type="ECO:0000313" key="5">
    <source>
        <dbReference type="EMBL" id="ELU00974.1"/>
    </source>
</evidence>
<evidence type="ECO:0000259" key="4">
    <source>
        <dbReference type="Pfam" id="PF13359"/>
    </source>
</evidence>
<reference evidence="6" key="3">
    <citation type="submission" date="2015-06" db="UniProtKB">
        <authorList>
            <consortium name="EnsemblMetazoa"/>
        </authorList>
    </citation>
    <scope>IDENTIFICATION</scope>
</reference>
<evidence type="ECO:0000256" key="3">
    <source>
        <dbReference type="SAM" id="SignalP"/>
    </source>
</evidence>
<dbReference type="HOGENOM" id="CLU_1898205_0_0_1"/>
<dbReference type="EnsemblMetazoa" id="CapteT185047">
    <property type="protein sequence ID" value="CapteP185047"/>
    <property type="gene ID" value="CapteG185047"/>
</dbReference>
<reference evidence="5 7" key="2">
    <citation type="journal article" date="2013" name="Nature">
        <title>Insights into bilaterian evolution from three spiralian genomes.</title>
        <authorList>
            <person name="Simakov O."/>
            <person name="Marletaz F."/>
            <person name="Cho S.J."/>
            <person name="Edsinger-Gonzales E."/>
            <person name="Havlak P."/>
            <person name="Hellsten U."/>
            <person name="Kuo D.H."/>
            <person name="Larsson T."/>
            <person name="Lv J."/>
            <person name="Arendt D."/>
            <person name="Savage R."/>
            <person name="Osoegawa K."/>
            <person name="de Jong P."/>
            <person name="Grimwood J."/>
            <person name="Chapman J.A."/>
            <person name="Shapiro H."/>
            <person name="Aerts A."/>
            <person name="Otillar R.P."/>
            <person name="Terry A.Y."/>
            <person name="Boore J.L."/>
            <person name="Grigoriev I.V."/>
            <person name="Lindberg D.R."/>
            <person name="Seaver E.C."/>
            <person name="Weisblat D.A."/>
            <person name="Putnam N.H."/>
            <person name="Rokhsar D.S."/>
        </authorList>
    </citation>
    <scope>NUCLEOTIDE SEQUENCE</scope>
    <source>
        <strain evidence="5 7">I ESC-2004</strain>
    </source>
</reference>
<dbReference type="Pfam" id="PF13359">
    <property type="entry name" value="DDE_Tnp_4"/>
    <property type="match status" value="1"/>
</dbReference>
<dbReference type="GO" id="GO:0046872">
    <property type="term" value="F:metal ion binding"/>
    <property type="evidence" value="ECO:0007669"/>
    <property type="project" value="UniProtKB-KW"/>
</dbReference>
<feature type="domain" description="DDE Tnp4" evidence="4">
    <location>
        <begin position="27"/>
        <end position="82"/>
    </location>
</feature>
<feature type="chain" id="PRO_5008787661" description="DDE Tnp4 domain-containing protein" evidence="3">
    <location>
        <begin position="17"/>
        <end position="134"/>
    </location>
</feature>
<dbReference type="OrthoDB" id="1515171at2759"/>
<dbReference type="STRING" id="283909.R7U4V8"/>
<dbReference type="EMBL" id="KB305502">
    <property type="protein sequence ID" value="ELU00974.1"/>
    <property type="molecule type" value="Genomic_DNA"/>
</dbReference>
<dbReference type="Proteomes" id="UP000014760">
    <property type="component" value="Unassembled WGS sequence"/>
</dbReference>